<dbReference type="EMBL" id="CP045890">
    <property type="protein sequence ID" value="QQP56948.1"/>
    <property type="molecule type" value="Genomic_DNA"/>
</dbReference>
<accession>A0A7T8KJK2</accession>
<dbReference type="PANTHER" id="PTHR13387:SF9">
    <property type="entry name" value="PROTEIN HGH1 HOMOLOG"/>
    <property type="match status" value="1"/>
</dbReference>
<evidence type="ECO:0000259" key="4">
    <source>
        <dbReference type="Pfam" id="PF04064"/>
    </source>
</evidence>
<evidence type="ECO:0000313" key="6">
    <source>
        <dbReference type="Proteomes" id="UP000595437"/>
    </source>
</evidence>
<feature type="domain" description="Protein HGH1 C-terminal" evidence="4">
    <location>
        <begin position="254"/>
        <end position="307"/>
    </location>
</feature>
<dbReference type="Proteomes" id="UP000595437">
    <property type="component" value="Chromosome 1"/>
</dbReference>
<organism evidence="5 6">
    <name type="scientific">Caligus rogercresseyi</name>
    <name type="common">Sea louse</name>
    <dbReference type="NCBI Taxonomy" id="217165"/>
    <lineage>
        <taxon>Eukaryota</taxon>
        <taxon>Metazoa</taxon>
        <taxon>Ecdysozoa</taxon>
        <taxon>Arthropoda</taxon>
        <taxon>Crustacea</taxon>
        <taxon>Multicrustacea</taxon>
        <taxon>Hexanauplia</taxon>
        <taxon>Copepoda</taxon>
        <taxon>Siphonostomatoida</taxon>
        <taxon>Caligidae</taxon>
        <taxon>Caligus</taxon>
    </lineage>
</organism>
<proteinExistence type="inferred from homology"/>
<dbReference type="Pfam" id="PF04064">
    <property type="entry name" value="DUF384"/>
    <property type="match status" value="1"/>
</dbReference>
<keyword evidence="6" id="KW-1185">Reference proteome</keyword>
<evidence type="ECO:0000256" key="2">
    <source>
        <dbReference type="ARBA" id="ARBA00014076"/>
    </source>
</evidence>
<dbReference type="Pfam" id="PF04063">
    <property type="entry name" value="DUF383"/>
    <property type="match status" value="1"/>
</dbReference>
<evidence type="ECO:0000256" key="1">
    <source>
        <dbReference type="ARBA" id="ARBA00006712"/>
    </source>
</evidence>
<sequence length="336" mass="38023">MSEVLQFLDPSARLDVRVLAMNHILGMTGDAENRKLLLEMGSELCERLLALMSSKPGDNAGKVCAKDASLALINLSCESDFISLLLGDKLRVAPRLWALIQDSDSELADPAAMIASNLTIHPTNTLIYYNQLKSNQISLPSIISLFTKKTTIPTAPNFTTWLHFSSPYTEYKSSSVRRGGIIGTLRNLCFDETRHYFLLREVQILPRLLLPLAGPSPEDMDPEEMEALPLDLQYLGDEKEIEADPDIRKMLLESMTQLCATKEGREFMRSNNAYVILKEFHKTEKDKVVRLACENLVDIIIKKEEEIKVNNYKDVDVPEDIIPELKQMDEEYLQES</sequence>
<dbReference type="InterPro" id="IPR007205">
    <property type="entry name" value="Protein_HGH1_N"/>
</dbReference>
<dbReference type="OrthoDB" id="338814at2759"/>
<evidence type="ECO:0000259" key="3">
    <source>
        <dbReference type="Pfam" id="PF04063"/>
    </source>
</evidence>
<name>A0A7T8KJK2_CALRO</name>
<dbReference type="PANTHER" id="PTHR13387">
    <property type="entry name" value="PROTEIN HGH1 HOMOLOG"/>
    <property type="match status" value="1"/>
</dbReference>
<reference evidence="6" key="1">
    <citation type="submission" date="2021-01" db="EMBL/GenBank/DDBJ databases">
        <title>Caligus Genome Assembly.</title>
        <authorList>
            <person name="Gallardo-Escarate C."/>
        </authorList>
    </citation>
    <scope>NUCLEOTIDE SEQUENCE [LARGE SCALE GENOMIC DNA]</scope>
</reference>
<dbReference type="InterPro" id="IPR011989">
    <property type="entry name" value="ARM-like"/>
</dbReference>
<dbReference type="SUPFAM" id="SSF48371">
    <property type="entry name" value="ARM repeat"/>
    <property type="match status" value="1"/>
</dbReference>
<dbReference type="AlphaFoldDB" id="A0A7T8KJK2"/>
<evidence type="ECO:0000313" key="5">
    <source>
        <dbReference type="EMBL" id="QQP56948.1"/>
    </source>
</evidence>
<dbReference type="InterPro" id="IPR007206">
    <property type="entry name" value="Protein_HGH1_C"/>
</dbReference>
<dbReference type="InterPro" id="IPR039717">
    <property type="entry name" value="Hgh1"/>
</dbReference>
<protein>
    <recommendedName>
        <fullName evidence="2">Protein HGH1 homolog</fullName>
    </recommendedName>
</protein>
<feature type="domain" description="Protein HGH1 N-terminal" evidence="3">
    <location>
        <begin position="167"/>
        <end position="249"/>
    </location>
</feature>
<gene>
    <name evidence="5" type="ORF">FKW44_001790</name>
</gene>
<comment type="similarity">
    <text evidence="1">Belongs to the HGH1 family.</text>
</comment>
<dbReference type="InterPro" id="IPR016024">
    <property type="entry name" value="ARM-type_fold"/>
</dbReference>
<dbReference type="Gene3D" id="1.25.10.10">
    <property type="entry name" value="Leucine-rich Repeat Variant"/>
    <property type="match status" value="1"/>
</dbReference>